<comment type="caution">
    <text evidence="5">The sequence shown here is derived from an EMBL/GenBank/DDBJ whole genome shotgun (WGS) entry which is preliminary data.</text>
</comment>
<keyword evidence="5" id="KW-0560">Oxidoreductase</keyword>
<evidence type="ECO:0000259" key="4">
    <source>
        <dbReference type="Pfam" id="PF18317"/>
    </source>
</evidence>
<evidence type="ECO:0000259" key="3">
    <source>
        <dbReference type="Pfam" id="PF08501"/>
    </source>
</evidence>
<evidence type="ECO:0000256" key="2">
    <source>
        <dbReference type="ARBA" id="ARBA00023141"/>
    </source>
</evidence>
<dbReference type="Pfam" id="PF08501">
    <property type="entry name" value="Shikimate_dh_N"/>
    <property type="match status" value="1"/>
</dbReference>
<dbReference type="GO" id="GO:0004764">
    <property type="term" value="F:shikimate 3-dehydrogenase (NADP+) activity"/>
    <property type="evidence" value="ECO:0007669"/>
    <property type="project" value="UniProtKB-EC"/>
</dbReference>
<evidence type="ECO:0000256" key="1">
    <source>
        <dbReference type="ARBA" id="ARBA00004871"/>
    </source>
</evidence>
<keyword evidence="2" id="KW-0028">Amino-acid biosynthesis</keyword>
<dbReference type="EC" id="1.1.1.25" evidence="5"/>
<feature type="domain" description="SDH C-terminal" evidence="4">
    <location>
        <begin position="241"/>
        <end position="269"/>
    </location>
</feature>
<dbReference type="PANTHER" id="PTHR21089">
    <property type="entry name" value="SHIKIMATE DEHYDROGENASE"/>
    <property type="match status" value="1"/>
</dbReference>
<feature type="domain" description="Shikimate dehydrogenase substrate binding N-terminal" evidence="3">
    <location>
        <begin position="9"/>
        <end position="92"/>
    </location>
</feature>
<name>A0ABW1J987_9ACTN</name>
<sequence length="288" mass="29794">MSGAHRAAVLGSPVAHSLSPVLHRAAYLSLGLPDWQYDAIEIDAPDDLRRFVTTRDVSWAGLSLTMPLKRWVQPVLGQVSELAAATGSVNTVLFHAGRAPSGHNTDVHGVRAALLEGGLTSCARGVVLGGGATAASAVAALGRLGCARPQVVVRSPERAVDVVAAGRALGVGVDLVAWSHAPALLERADVVVSSVPSDAHEEVRAVLPAAVHGLLLDVSYHPWPSEVATAWRERGGQAVSGFAMLLHQAVAQVALMTGSDPDVAAMRAAGEAALRSVTERDANDPNRG</sequence>
<dbReference type="InterPro" id="IPR013708">
    <property type="entry name" value="Shikimate_DH-bd_N"/>
</dbReference>
<evidence type="ECO:0000313" key="6">
    <source>
        <dbReference type="Proteomes" id="UP001596189"/>
    </source>
</evidence>
<dbReference type="Pfam" id="PF18317">
    <property type="entry name" value="SDH_C"/>
    <property type="match status" value="1"/>
</dbReference>
<dbReference type="RefSeq" id="WP_345716700.1">
    <property type="nucleotide sequence ID" value="NZ_BAABFP010000005.1"/>
</dbReference>
<dbReference type="InterPro" id="IPR022893">
    <property type="entry name" value="Shikimate_DH_fam"/>
</dbReference>
<evidence type="ECO:0000313" key="5">
    <source>
        <dbReference type="EMBL" id="MFC6005826.1"/>
    </source>
</evidence>
<comment type="pathway">
    <text evidence="1">Metabolic intermediate biosynthesis; chorismate biosynthesis; chorismate from D-erythrose 4-phosphate and phosphoenolpyruvate: step 4/7.</text>
</comment>
<accession>A0ABW1J987</accession>
<gene>
    <name evidence="5" type="ORF">ACFQDO_01680</name>
</gene>
<dbReference type="SUPFAM" id="SSF53223">
    <property type="entry name" value="Aminoacid dehydrogenase-like, N-terminal domain"/>
    <property type="match status" value="1"/>
</dbReference>
<dbReference type="Gene3D" id="3.40.50.720">
    <property type="entry name" value="NAD(P)-binding Rossmann-like Domain"/>
    <property type="match status" value="1"/>
</dbReference>
<dbReference type="NCBIfam" id="NF001311">
    <property type="entry name" value="PRK00258.1-3"/>
    <property type="match status" value="1"/>
</dbReference>
<proteinExistence type="predicted"/>
<protein>
    <submittedName>
        <fullName evidence="5">Shikimate dehydrogenase</fullName>
        <ecNumber evidence="5">1.1.1.25</ecNumber>
    </submittedName>
</protein>
<dbReference type="SUPFAM" id="SSF51735">
    <property type="entry name" value="NAD(P)-binding Rossmann-fold domains"/>
    <property type="match status" value="1"/>
</dbReference>
<keyword evidence="6" id="KW-1185">Reference proteome</keyword>
<dbReference type="Gene3D" id="3.40.50.10860">
    <property type="entry name" value="Leucine Dehydrogenase, chain A, domain 1"/>
    <property type="match status" value="1"/>
</dbReference>
<dbReference type="Proteomes" id="UP001596189">
    <property type="component" value="Unassembled WGS sequence"/>
</dbReference>
<dbReference type="InterPro" id="IPR041121">
    <property type="entry name" value="SDH_C"/>
</dbReference>
<organism evidence="5 6">
    <name type="scientific">Angustibacter luteus</name>
    <dbReference type="NCBI Taxonomy" id="658456"/>
    <lineage>
        <taxon>Bacteria</taxon>
        <taxon>Bacillati</taxon>
        <taxon>Actinomycetota</taxon>
        <taxon>Actinomycetes</taxon>
        <taxon>Kineosporiales</taxon>
        <taxon>Kineosporiaceae</taxon>
    </lineage>
</organism>
<dbReference type="EMBL" id="JBHSRD010000002">
    <property type="protein sequence ID" value="MFC6005826.1"/>
    <property type="molecule type" value="Genomic_DNA"/>
</dbReference>
<dbReference type="InterPro" id="IPR036291">
    <property type="entry name" value="NAD(P)-bd_dom_sf"/>
</dbReference>
<dbReference type="InterPro" id="IPR046346">
    <property type="entry name" value="Aminoacid_DH-like_N_sf"/>
</dbReference>
<dbReference type="PANTHER" id="PTHR21089:SF1">
    <property type="entry name" value="BIFUNCTIONAL 3-DEHYDROQUINATE DEHYDRATASE_SHIKIMATE DEHYDROGENASE, CHLOROPLASTIC"/>
    <property type="match status" value="1"/>
</dbReference>
<reference evidence="6" key="1">
    <citation type="journal article" date="2019" name="Int. J. Syst. Evol. Microbiol.">
        <title>The Global Catalogue of Microorganisms (GCM) 10K type strain sequencing project: providing services to taxonomists for standard genome sequencing and annotation.</title>
        <authorList>
            <consortium name="The Broad Institute Genomics Platform"/>
            <consortium name="The Broad Institute Genome Sequencing Center for Infectious Disease"/>
            <person name="Wu L."/>
            <person name="Ma J."/>
        </authorList>
    </citation>
    <scope>NUCLEOTIDE SEQUENCE [LARGE SCALE GENOMIC DNA]</scope>
    <source>
        <strain evidence="6">KACC 14249</strain>
    </source>
</reference>
<keyword evidence="2" id="KW-0057">Aromatic amino acid biosynthesis</keyword>